<dbReference type="Proteomes" id="UP001057402">
    <property type="component" value="Chromosome 4"/>
</dbReference>
<organism evidence="1 2">
    <name type="scientific">Melastoma candidum</name>
    <dbReference type="NCBI Taxonomy" id="119954"/>
    <lineage>
        <taxon>Eukaryota</taxon>
        <taxon>Viridiplantae</taxon>
        <taxon>Streptophyta</taxon>
        <taxon>Embryophyta</taxon>
        <taxon>Tracheophyta</taxon>
        <taxon>Spermatophyta</taxon>
        <taxon>Magnoliopsida</taxon>
        <taxon>eudicotyledons</taxon>
        <taxon>Gunneridae</taxon>
        <taxon>Pentapetalae</taxon>
        <taxon>rosids</taxon>
        <taxon>malvids</taxon>
        <taxon>Myrtales</taxon>
        <taxon>Melastomataceae</taxon>
        <taxon>Melastomatoideae</taxon>
        <taxon>Melastomateae</taxon>
        <taxon>Melastoma</taxon>
    </lineage>
</organism>
<accession>A0ACB9R4F7</accession>
<evidence type="ECO:0000313" key="2">
    <source>
        <dbReference type="Proteomes" id="UP001057402"/>
    </source>
</evidence>
<protein>
    <submittedName>
        <fullName evidence="1">Uncharacterized protein</fullName>
    </submittedName>
</protein>
<evidence type="ECO:0000313" key="1">
    <source>
        <dbReference type="EMBL" id="KAI4373388.1"/>
    </source>
</evidence>
<comment type="caution">
    <text evidence="1">The sequence shown here is derived from an EMBL/GenBank/DDBJ whole genome shotgun (WGS) entry which is preliminary data.</text>
</comment>
<gene>
    <name evidence="1" type="ORF">MLD38_011518</name>
</gene>
<name>A0ACB9R4F7_9MYRT</name>
<reference evidence="2" key="1">
    <citation type="journal article" date="2023" name="Front. Plant Sci.">
        <title>Chromosomal-level genome assembly of Melastoma candidum provides insights into trichome evolution.</title>
        <authorList>
            <person name="Zhong Y."/>
            <person name="Wu W."/>
            <person name="Sun C."/>
            <person name="Zou P."/>
            <person name="Liu Y."/>
            <person name="Dai S."/>
            <person name="Zhou R."/>
        </authorList>
    </citation>
    <scope>NUCLEOTIDE SEQUENCE [LARGE SCALE GENOMIC DNA]</scope>
</reference>
<keyword evidence="2" id="KW-1185">Reference proteome</keyword>
<proteinExistence type="predicted"/>
<dbReference type="EMBL" id="CM042883">
    <property type="protein sequence ID" value="KAI4373388.1"/>
    <property type="molecule type" value="Genomic_DNA"/>
</dbReference>
<sequence>MELSSGCGRAMKRRRVFSKSKLLIGQRVEVWSDDDGFCGSWHEGRVISLDRRKRGVEYNHILTEDGTRKLVNFVEVSAAVDGFISDDFYDGDSCIRGFIRPLPPSLVFGPQDLHYGLCVDVFYNDGWWEGVVFDHEEGDKYRKVFFPDLGDEQMAMCGSKSIRITQDWDEKDDSWKSRGQWTFLEVIDKCREEWPLVVSVKQIWYDLRGKDEFRNFDWICTDKVLWEKLVAEVISENLNIVAAAMLPLFYNPGDSENYDSKYELPGLTSSLRGPILQSHSEESLREEDHSLSDDPSPPSSLYSPQAVIEYFNLNPKDRQDTHTDRIKQKRMNAKKCLAANGWTFSHMERRGYQVPVYISRDGRLFQSLTKACEFCINRGLLSLCPDDADTGQQEPAENRNLGMTTETVACLDKLKAEMSWPARVLRSTKRVRKEVTRPNQANPKALLSWLIDKNIILPREKLSCRRDANSPTLAIGRASRLGIKCGCCQAVFSLRAFVDHAGITGSRPASRIFLADGRSLLDCQLQALCGKGSSLSTKESGNSRRRSDCHKDESDDICTVCHDGGEMILCDQCPSTFHVKCVGLREVPDGEWFCPTCCCFSCNQRQFKQTFVGSTDGDIFHCHRCERNYHIGCLRAKGTDRPESIHEGRRYCSISCEKISENLDMLLEKAVTAGKDNLTWTLLKCPERDDASHDAPQTEAEAEIQSRLHLALDVMQECFETIEEPFTNSDLIEDVIFNRRSPLHRLNFCGFYTVLLERNDELISVATIRIYGKRVAEVPLVGTRLQHRRHGMCRVLINMLEMVLKILGVERLVLPAVPGVLNTWTTSFGFKEMTESERADLRGFTFLDFQGTIMCSKQLQGDL</sequence>